<evidence type="ECO:0000313" key="1">
    <source>
        <dbReference type="EMBL" id="PWZ54308.1"/>
    </source>
</evidence>
<comment type="caution">
    <text evidence="1">The sequence shown here is derived from an EMBL/GenBank/DDBJ whole genome shotgun (WGS) entry which is preliminary data.</text>
</comment>
<organism evidence="1">
    <name type="scientific">Zea mays</name>
    <name type="common">Maize</name>
    <dbReference type="NCBI Taxonomy" id="4577"/>
    <lineage>
        <taxon>Eukaryota</taxon>
        <taxon>Viridiplantae</taxon>
        <taxon>Streptophyta</taxon>
        <taxon>Embryophyta</taxon>
        <taxon>Tracheophyta</taxon>
        <taxon>Spermatophyta</taxon>
        <taxon>Magnoliopsida</taxon>
        <taxon>Liliopsida</taxon>
        <taxon>Poales</taxon>
        <taxon>Poaceae</taxon>
        <taxon>PACMAD clade</taxon>
        <taxon>Panicoideae</taxon>
        <taxon>Andropogonodae</taxon>
        <taxon>Andropogoneae</taxon>
        <taxon>Tripsacinae</taxon>
        <taxon>Zea</taxon>
    </lineage>
</organism>
<name>A0A317Y6H9_MAIZE</name>
<reference evidence="1" key="1">
    <citation type="journal article" date="2018" name="Nat. Genet.">
        <title>Extensive intraspecific gene order and gene structural variations between Mo17 and other maize genomes.</title>
        <authorList>
            <person name="Sun S."/>
            <person name="Zhou Y."/>
            <person name="Chen J."/>
            <person name="Shi J."/>
            <person name="Zhao H."/>
            <person name="Zhao H."/>
            <person name="Song W."/>
            <person name="Zhang M."/>
            <person name="Cui Y."/>
            <person name="Dong X."/>
            <person name="Liu H."/>
            <person name="Ma X."/>
            <person name="Jiao Y."/>
            <person name="Wang B."/>
            <person name="Wei X."/>
            <person name="Stein J.C."/>
            <person name="Glaubitz J.C."/>
            <person name="Lu F."/>
            <person name="Yu G."/>
            <person name="Liang C."/>
            <person name="Fengler K."/>
            <person name="Li B."/>
            <person name="Rafalski A."/>
            <person name="Schnable P.S."/>
            <person name="Ware D.H."/>
            <person name="Buckler E.S."/>
            <person name="Lai J."/>
        </authorList>
    </citation>
    <scope>NUCLEOTIDE SEQUENCE [LARGE SCALE GENOMIC DNA]</scope>
    <source>
        <tissue evidence="1">Seedling</tissue>
    </source>
</reference>
<protein>
    <submittedName>
        <fullName evidence="1">Uncharacterized protein</fullName>
    </submittedName>
</protein>
<dbReference type="Proteomes" id="UP000251960">
    <property type="component" value="Chromosome 1"/>
</dbReference>
<sequence>MLCCCYRCILGLLYP</sequence>
<accession>A0A317Y6H9</accession>
<proteinExistence type="predicted"/>
<dbReference type="EMBL" id="NCVQ01000001">
    <property type="protein sequence ID" value="PWZ54308.1"/>
    <property type="molecule type" value="Genomic_DNA"/>
</dbReference>
<gene>
    <name evidence="1" type="ORF">Zm00014a_011981</name>
</gene>